<name>A0A2Z7AK44_9LAMI</name>
<evidence type="ECO:0000313" key="2">
    <source>
        <dbReference type="Proteomes" id="UP000250235"/>
    </source>
</evidence>
<keyword evidence="2" id="KW-1185">Reference proteome</keyword>
<dbReference type="EMBL" id="KV014437">
    <property type="protein sequence ID" value="KZV22154.1"/>
    <property type="molecule type" value="Genomic_DNA"/>
</dbReference>
<proteinExistence type="predicted"/>
<dbReference type="AlphaFoldDB" id="A0A2Z7AK44"/>
<organism evidence="1 2">
    <name type="scientific">Dorcoceras hygrometricum</name>
    <dbReference type="NCBI Taxonomy" id="472368"/>
    <lineage>
        <taxon>Eukaryota</taxon>
        <taxon>Viridiplantae</taxon>
        <taxon>Streptophyta</taxon>
        <taxon>Embryophyta</taxon>
        <taxon>Tracheophyta</taxon>
        <taxon>Spermatophyta</taxon>
        <taxon>Magnoliopsida</taxon>
        <taxon>eudicotyledons</taxon>
        <taxon>Gunneridae</taxon>
        <taxon>Pentapetalae</taxon>
        <taxon>asterids</taxon>
        <taxon>lamiids</taxon>
        <taxon>Lamiales</taxon>
        <taxon>Gesneriaceae</taxon>
        <taxon>Didymocarpoideae</taxon>
        <taxon>Trichosporeae</taxon>
        <taxon>Loxocarpinae</taxon>
        <taxon>Dorcoceras</taxon>
    </lineage>
</organism>
<accession>A0A2Z7AK44</accession>
<protein>
    <submittedName>
        <fullName evidence="1">Uncharacterized protein</fullName>
    </submittedName>
</protein>
<reference evidence="1 2" key="1">
    <citation type="journal article" date="2015" name="Proc. Natl. Acad. Sci. U.S.A.">
        <title>The resurrection genome of Boea hygrometrica: A blueprint for survival of dehydration.</title>
        <authorList>
            <person name="Xiao L."/>
            <person name="Yang G."/>
            <person name="Zhang L."/>
            <person name="Yang X."/>
            <person name="Zhao S."/>
            <person name="Ji Z."/>
            <person name="Zhou Q."/>
            <person name="Hu M."/>
            <person name="Wang Y."/>
            <person name="Chen M."/>
            <person name="Xu Y."/>
            <person name="Jin H."/>
            <person name="Xiao X."/>
            <person name="Hu G."/>
            <person name="Bao F."/>
            <person name="Hu Y."/>
            <person name="Wan P."/>
            <person name="Li L."/>
            <person name="Deng X."/>
            <person name="Kuang T."/>
            <person name="Xiang C."/>
            <person name="Zhu J.K."/>
            <person name="Oliver M.J."/>
            <person name="He Y."/>
        </authorList>
    </citation>
    <scope>NUCLEOTIDE SEQUENCE [LARGE SCALE GENOMIC DNA]</scope>
    <source>
        <strain evidence="2">cv. XS01</strain>
    </source>
</reference>
<evidence type="ECO:0000313" key="1">
    <source>
        <dbReference type="EMBL" id="KZV22154.1"/>
    </source>
</evidence>
<gene>
    <name evidence="1" type="ORF">F511_35944</name>
</gene>
<dbReference type="Proteomes" id="UP000250235">
    <property type="component" value="Unassembled WGS sequence"/>
</dbReference>
<sequence length="398" mass="44599">MLLRKFLNPIANTSKLVSLQAIDLEIIALLSNAYLLAFETLQTQMRIHGLKWERFCSSRLFEGETRDRGAVIARSNTFTRSLCWLRTKTVVDGSWVIQEGNDLWQRLPKRIFSLEIELSPQRQFDDTLAPVSEFFRVLHKQWADVCIEVVKFSTVGSLHPVGSHNFCRDIVAVNSSSSSSMSTHPDPVVFASVSQRPLDTDLTSPNPSTTDSHIFFTTDDTHIGVDQILMPTAVTPQDFTEPLAQLCALVNQISTERVQTRDDSEKLKDMLLLEIRSLEKRVTEMLVQQDSLYRDDIRKDVDETKAALSNALLEFHAQAQENYNNLSSQLGELVAYINRGGNDKTGEVGVAAAEHSLLRMIMEEDLVLAAETVGAVLQVEDSTELVDITEGQEELDTG</sequence>